<reference evidence="2" key="1">
    <citation type="journal article" date="2007" name="Plant Cell">
        <title>Dothideomycete-plant interactions illuminated by genome sequencing and EST analysis of the wheat pathogen Stagonospora nodorum.</title>
        <authorList>
            <person name="Hane J.K."/>
            <person name="Lowe R.G."/>
            <person name="Solomon P.S."/>
            <person name="Tan K.C."/>
            <person name="Schoch C.L."/>
            <person name="Spatafora J.W."/>
            <person name="Crous P.W."/>
            <person name="Kodira C."/>
            <person name="Birren B.W."/>
            <person name="Galagan J.E."/>
            <person name="Torriani S.F."/>
            <person name="McDonald B.A."/>
            <person name="Oliver R.P."/>
        </authorList>
    </citation>
    <scope>NUCLEOTIDE SEQUENCE [LARGE SCALE GENOMIC DNA]</scope>
    <source>
        <strain evidence="2">SN15 / ATCC MYA-4574 / FGSC 10173</strain>
    </source>
</reference>
<evidence type="ECO:0000313" key="2">
    <source>
        <dbReference type="Proteomes" id="UP000001055"/>
    </source>
</evidence>
<dbReference type="RefSeq" id="XP_001798451.1">
    <property type="nucleotide sequence ID" value="XM_001798399.1"/>
</dbReference>
<protein>
    <submittedName>
        <fullName evidence="1">Uncharacterized protein</fullName>
    </submittedName>
</protein>
<proteinExistence type="predicted"/>
<dbReference type="KEGG" id="pno:SNOG_08126"/>
<dbReference type="GeneID" id="5975349"/>
<organism evidence="1 2">
    <name type="scientific">Phaeosphaeria nodorum (strain SN15 / ATCC MYA-4574 / FGSC 10173)</name>
    <name type="common">Glume blotch fungus</name>
    <name type="synonym">Parastagonospora nodorum</name>
    <dbReference type="NCBI Taxonomy" id="321614"/>
    <lineage>
        <taxon>Eukaryota</taxon>
        <taxon>Fungi</taxon>
        <taxon>Dikarya</taxon>
        <taxon>Ascomycota</taxon>
        <taxon>Pezizomycotina</taxon>
        <taxon>Dothideomycetes</taxon>
        <taxon>Pleosporomycetidae</taxon>
        <taxon>Pleosporales</taxon>
        <taxon>Pleosporineae</taxon>
        <taxon>Phaeosphaeriaceae</taxon>
        <taxon>Parastagonospora</taxon>
    </lineage>
</organism>
<gene>
    <name evidence="1" type="ORF">SNOG_08126</name>
</gene>
<dbReference type="InParanoid" id="Q0UJD8"/>
<dbReference type="Proteomes" id="UP000001055">
    <property type="component" value="Unassembled WGS sequence"/>
</dbReference>
<name>Q0UJD8_PHANO</name>
<dbReference type="AlphaFoldDB" id="Q0UJD8"/>
<dbReference type="EMBL" id="CH445336">
    <property type="protein sequence ID" value="EAT84402.1"/>
    <property type="molecule type" value="Genomic_DNA"/>
</dbReference>
<evidence type="ECO:0000313" key="1">
    <source>
        <dbReference type="EMBL" id="EAT84402.1"/>
    </source>
</evidence>
<sequence length="55" mass="6031">MHQVHSDGYQYLPRPAAVDLPKEAPSMEQIPLEAAQLPIQTTHFHAPGSGSHLET</sequence>
<accession>Q0UJD8</accession>